<dbReference type="PANTHER" id="PTHR11051">
    <property type="entry name" value="GLYCOSYL HYDROLASE-RELATED"/>
    <property type="match status" value="1"/>
</dbReference>
<protein>
    <recommendedName>
        <fullName evidence="3">Glycoside hydrolase family 65</fullName>
    </recommendedName>
</protein>
<dbReference type="RefSeq" id="WP_204502123.1">
    <property type="nucleotide sequence ID" value="NZ_JAFBDR010000034.1"/>
</dbReference>
<keyword evidence="2" id="KW-1185">Reference proteome</keyword>
<dbReference type="SUPFAM" id="SSF48208">
    <property type="entry name" value="Six-hairpin glycosidases"/>
    <property type="match status" value="1"/>
</dbReference>
<gene>
    <name evidence="1" type="ORF">JOC48_004045</name>
</gene>
<name>A0ABS2N5U7_9BACI</name>
<reference evidence="1 2" key="1">
    <citation type="submission" date="2021-01" db="EMBL/GenBank/DDBJ databases">
        <title>Genomic Encyclopedia of Type Strains, Phase IV (KMG-IV): sequencing the most valuable type-strain genomes for metagenomic binning, comparative biology and taxonomic classification.</title>
        <authorList>
            <person name="Goeker M."/>
        </authorList>
    </citation>
    <scope>NUCLEOTIDE SEQUENCE [LARGE SCALE GENOMIC DNA]</scope>
    <source>
        <strain evidence="1 2">DSM 23711</strain>
    </source>
</reference>
<organism evidence="1 2">
    <name type="scientific">Aquibacillus albus</name>
    <dbReference type="NCBI Taxonomy" id="1168171"/>
    <lineage>
        <taxon>Bacteria</taxon>
        <taxon>Bacillati</taxon>
        <taxon>Bacillota</taxon>
        <taxon>Bacilli</taxon>
        <taxon>Bacillales</taxon>
        <taxon>Bacillaceae</taxon>
        <taxon>Aquibacillus</taxon>
    </lineage>
</organism>
<dbReference type="PANTHER" id="PTHR11051:SF8">
    <property type="entry name" value="PROTEIN-GLUCOSYLGALACTOSYLHYDROXYLYSINE GLUCOSIDASE"/>
    <property type="match status" value="1"/>
</dbReference>
<dbReference type="InterPro" id="IPR008928">
    <property type="entry name" value="6-hairpin_glycosidase_sf"/>
</dbReference>
<dbReference type="InterPro" id="IPR012341">
    <property type="entry name" value="6hp_glycosidase-like_sf"/>
</dbReference>
<dbReference type="Gene3D" id="1.50.10.10">
    <property type="match status" value="1"/>
</dbReference>
<sequence>MDRQSVVKKHSPVVVKKDRLAPLSVGNGDFGFSVDVTGLQSFPDAYETPLSTQSNWGWHSTEGSSRYTNEDIDFQAYDTKGRAVTYPMHPGDKGEAYHWLRQNPHRLQLGRIGFRFLTRDQKEITIDNIEQIHQRLDLWTGTIHSYFEVDGTPVTVRTACDPKQDIIAVTVSSRLIQEKRLQITTAFSNPSMVDEDWSKSIRPVWKVEGHKTETIGQSDHSVTWQRVMDDTRYFVQMDWSAGELQQTATHEYTLTPDEKSEEFAFTTAFAPQKPVPKNHTDIFATNEKHWADFWEKGAFIHFEGSSDPRANELERRIILSLYVTAIHSSGSIPPQETGFMYNSWFGKFHLEMHWWHAAHFPLWNRPELLMRSMDWYVKILPKARALASSQGYKGARWPKMVAHNGEQTPSPIAPGLIWQQPHPIALAELCYKSEPSTETLEKWQDVVFESADFMVSYSHWEEEIDRYVLGPPLIPAQENHDMEVSKNPPYELEYWRYGLELAIRWAGRLGVPANTKWKEVAERIAEPPHKDDVYLAHEHCPDTFETKNHDHPSMVAALGVLPGKMIDAEKMRKTLYKVRDEWQWETAWGWDFPMCAMTAARLGERSLVVDFLMMDQTKNTYLVNGHNYQREGLTVYLPGNGALLTAIAMMASGWEGSESKNCPGFPNDGTWKVEQEGLRAWL</sequence>
<evidence type="ECO:0000313" key="2">
    <source>
        <dbReference type="Proteomes" id="UP001296943"/>
    </source>
</evidence>
<dbReference type="EMBL" id="JAFBDR010000034">
    <property type="protein sequence ID" value="MBM7573481.1"/>
    <property type="molecule type" value="Genomic_DNA"/>
</dbReference>
<proteinExistence type="predicted"/>
<comment type="caution">
    <text evidence="1">The sequence shown here is derived from an EMBL/GenBank/DDBJ whole genome shotgun (WGS) entry which is preliminary data.</text>
</comment>
<evidence type="ECO:0000313" key="1">
    <source>
        <dbReference type="EMBL" id="MBM7573481.1"/>
    </source>
</evidence>
<evidence type="ECO:0008006" key="3">
    <source>
        <dbReference type="Google" id="ProtNLM"/>
    </source>
</evidence>
<accession>A0ABS2N5U7</accession>
<dbReference type="Proteomes" id="UP001296943">
    <property type="component" value="Unassembled WGS sequence"/>
</dbReference>